<protein>
    <submittedName>
        <fullName evidence="2">Uncharacterized protein</fullName>
    </submittedName>
</protein>
<accession>A0A137NVK4</accession>
<proteinExistence type="predicted"/>
<dbReference type="AlphaFoldDB" id="A0A137NVK4"/>
<organism evidence="2 3">
    <name type="scientific">Conidiobolus coronatus (strain ATCC 28846 / CBS 209.66 / NRRL 28638)</name>
    <name type="common">Delacroixia coronata</name>
    <dbReference type="NCBI Taxonomy" id="796925"/>
    <lineage>
        <taxon>Eukaryota</taxon>
        <taxon>Fungi</taxon>
        <taxon>Fungi incertae sedis</taxon>
        <taxon>Zoopagomycota</taxon>
        <taxon>Entomophthoromycotina</taxon>
        <taxon>Entomophthoromycetes</taxon>
        <taxon>Entomophthorales</taxon>
        <taxon>Ancylistaceae</taxon>
        <taxon>Conidiobolus</taxon>
    </lineage>
</organism>
<keyword evidence="3" id="KW-1185">Reference proteome</keyword>
<feature type="chain" id="PRO_5007294114" evidence="1">
    <location>
        <begin position="19"/>
        <end position="159"/>
    </location>
</feature>
<feature type="signal peptide" evidence="1">
    <location>
        <begin position="1"/>
        <end position="18"/>
    </location>
</feature>
<sequence>MKLFNSLSILAILSAAYAMPEDGNSGSADAAVAQETDAQDRFFGGGYPFGYGPGLVNANVGVGNLVGVGANVLGPGGLANVGANVGGLVGVGASVLGPDGIARVGGHVLGLPINVGVGGPGWGGYPGYPGYPGYGGYPPYGGSYPPYGNPPPYGGYPRY</sequence>
<evidence type="ECO:0000256" key="1">
    <source>
        <dbReference type="SAM" id="SignalP"/>
    </source>
</evidence>
<evidence type="ECO:0000313" key="3">
    <source>
        <dbReference type="Proteomes" id="UP000070444"/>
    </source>
</evidence>
<gene>
    <name evidence="2" type="ORF">CONCODRAFT_11247</name>
</gene>
<dbReference type="Proteomes" id="UP000070444">
    <property type="component" value="Unassembled WGS sequence"/>
</dbReference>
<dbReference type="EMBL" id="KQ964686">
    <property type="protein sequence ID" value="KXN66833.1"/>
    <property type="molecule type" value="Genomic_DNA"/>
</dbReference>
<evidence type="ECO:0000313" key="2">
    <source>
        <dbReference type="EMBL" id="KXN66833.1"/>
    </source>
</evidence>
<reference evidence="2 3" key="1">
    <citation type="journal article" date="2015" name="Genome Biol. Evol.">
        <title>Phylogenomic analyses indicate that early fungi evolved digesting cell walls of algal ancestors of land plants.</title>
        <authorList>
            <person name="Chang Y."/>
            <person name="Wang S."/>
            <person name="Sekimoto S."/>
            <person name="Aerts A.L."/>
            <person name="Choi C."/>
            <person name="Clum A."/>
            <person name="LaButti K.M."/>
            <person name="Lindquist E.A."/>
            <person name="Yee Ngan C."/>
            <person name="Ohm R.A."/>
            <person name="Salamov A.A."/>
            <person name="Grigoriev I.V."/>
            <person name="Spatafora J.W."/>
            <person name="Berbee M.L."/>
        </authorList>
    </citation>
    <scope>NUCLEOTIDE SEQUENCE [LARGE SCALE GENOMIC DNA]</scope>
    <source>
        <strain evidence="2 3">NRRL 28638</strain>
    </source>
</reference>
<name>A0A137NVK4_CONC2</name>
<keyword evidence="1" id="KW-0732">Signal</keyword>